<reference evidence="1" key="1">
    <citation type="submission" date="2018-05" db="EMBL/GenBank/DDBJ databases">
        <authorList>
            <person name="Lanie J.A."/>
            <person name="Ng W.-L."/>
            <person name="Kazmierczak K.M."/>
            <person name="Andrzejewski T.M."/>
            <person name="Davidsen T.M."/>
            <person name="Wayne K.J."/>
            <person name="Tettelin H."/>
            <person name="Glass J.I."/>
            <person name="Rusch D."/>
            <person name="Podicherti R."/>
            <person name="Tsui H.-C.T."/>
            <person name="Winkler M.E."/>
        </authorList>
    </citation>
    <scope>NUCLEOTIDE SEQUENCE</scope>
</reference>
<organism evidence="1">
    <name type="scientific">marine metagenome</name>
    <dbReference type="NCBI Taxonomy" id="408172"/>
    <lineage>
        <taxon>unclassified sequences</taxon>
        <taxon>metagenomes</taxon>
        <taxon>ecological metagenomes</taxon>
    </lineage>
</organism>
<gene>
    <name evidence="1" type="ORF">METZ01_LOCUS218303</name>
</gene>
<sequence>MKFIATIFLEGLNVKILLSIFTGEPDMFET</sequence>
<name>A0A382FS14_9ZZZZ</name>
<proteinExistence type="predicted"/>
<accession>A0A382FS14</accession>
<evidence type="ECO:0000313" key="1">
    <source>
        <dbReference type="EMBL" id="SVB65449.1"/>
    </source>
</evidence>
<dbReference type="AlphaFoldDB" id="A0A382FS14"/>
<protein>
    <submittedName>
        <fullName evidence="1">Uncharacterized protein</fullName>
    </submittedName>
</protein>
<dbReference type="EMBL" id="UINC01051367">
    <property type="protein sequence ID" value="SVB65449.1"/>
    <property type="molecule type" value="Genomic_DNA"/>
</dbReference>